<feature type="transmembrane region" description="Helical" evidence="1">
    <location>
        <begin position="28"/>
        <end position="49"/>
    </location>
</feature>
<evidence type="ECO:0000313" key="2">
    <source>
        <dbReference type="EMBL" id="RNB52374.1"/>
    </source>
</evidence>
<name>A0A3M8AMD5_9MICO</name>
<evidence type="ECO:0000313" key="3">
    <source>
        <dbReference type="Proteomes" id="UP000275048"/>
    </source>
</evidence>
<sequence length="165" mass="18108">MSMTASDFEASNSVYGTVAARRLQWDNLLWQVPVLSLTAQAFLFTIALGGDTATLARLVACSLSLLVTILTVGLMGRHRQAELTDAHLLRDLEADFPEALRIHGEPWRKRRNETRIDAGLLDRVIPMWPMYKAWTYGLLFFGAAAIGVAVVAVAWPDLLQGASGP</sequence>
<feature type="transmembrane region" description="Helical" evidence="1">
    <location>
        <begin position="55"/>
        <end position="75"/>
    </location>
</feature>
<proteinExistence type="predicted"/>
<feature type="transmembrane region" description="Helical" evidence="1">
    <location>
        <begin position="133"/>
        <end position="155"/>
    </location>
</feature>
<organism evidence="2 3">
    <name type="scientific">Agromyces tardus</name>
    <dbReference type="NCBI Taxonomy" id="2583849"/>
    <lineage>
        <taxon>Bacteria</taxon>
        <taxon>Bacillati</taxon>
        <taxon>Actinomycetota</taxon>
        <taxon>Actinomycetes</taxon>
        <taxon>Micrococcales</taxon>
        <taxon>Microbacteriaceae</taxon>
        <taxon>Agromyces</taxon>
    </lineage>
</organism>
<dbReference type="Proteomes" id="UP000275048">
    <property type="component" value="Unassembled WGS sequence"/>
</dbReference>
<keyword evidence="1" id="KW-0812">Transmembrane</keyword>
<keyword evidence="1" id="KW-0472">Membrane</keyword>
<gene>
    <name evidence="2" type="ORF">EDM22_01325</name>
</gene>
<protein>
    <submittedName>
        <fullName evidence="2">Uncharacterized protein</fullName>
    </submittedName>
</protein>
<dbReference type="EMBL" id="RHHB01000001">
    <property type="protein sequence ID" value="RNB52374.1"/>
    <property type="molecule type" value="Genomic_DNA"/>
</dbReference>
<keyword evidence="3" id="KW-1185">Reference proteome</keyword>
<comment type="caution">
    <text evidence="2">The sequence shown here is derived from an EMBL/GenBank/DDBJ whole genome shotgun (WGS) entry which is preliminary data.</text>
</comment>
<accession>A0A3M8AMD5</accession>
<dbReference type="AlphaFoldDB" id="A0A3M8AMD5"/>
<evidence type="ECO:0000256" key="1">
    <source>
        <dbReference type="SAM" id="Phobius"/>
    </source>
</evidence>
<reference evidence="2 3" key="1">
    <citation type="submission" date="2018-10" db="EMBL/GenBank/DDBJ databases">
        <title>Isolation, diversity and antibacterial activity of antinobacteria from the wheat rhizosphere soil.</title>
        <authorList>
            <person name="Sun T."/>
        </authorList>
    </citation>
    <scope>NUCLEOTIDE SEQUENCE [LARGE SCALE GENOMIC DNA]</scope>
    <source>
        <strain evidence="2 3">SJ-23</strain>
    </source>
</reference>
<keyword evidence="1" id="KW-1133">Transmembrane helix</keyword>